<dbReference type="EMBL" id="PGCI01000007">
    <property type="protein sequence ID" value="PLW51124.1"/>
    <property type="molecule type" value="Genomic_DNA"/>
</dbReference>
<organism evidence="2 3">
    <name type="scientific">Puccinia coronata f. sp. avenae</name>
    <dbReference type="NCBI Taxonomy" id="200324"/>
    <lineage>
        <taxon>Eukaryota</taxon>
        <taxon>Fungi</taxon>
        <taxon>Dikarya</taxon>
        <taxon>Basidiomycota</taxon>
        <taxon>Pucciniomycotina</taxon>
        <taxon>Pucciniomycetes</taxon>
        <taxon>Pucciniales</taxon>
        <taxon>Pucciniaceae</taxon>
        <taxon>Puccinia</taxon>
    </lineage>
</organism>
<proteinExistence type="predicted"/>
<comment type="caution">
    <text evidence="2">The sequence shown here is derived from an EMBL/GenBank/DDBJ whole genome shotgun (WGS) entry which is preliminary data.</text>
</comment>
<name>A0A2N5VM97_9BASI</name>
<dbReference type="Proteomes" id="UP000235392">
    <property type="component" value="Unassembled WGS sequence"/>
</dbReference>
<sequence>MLTQRLDQQRKPSATCNLCVSSRRRCNPAPFPSQPFVTPARGIKWSRSHWKGLFRFSRTPASSLRRDHCQHGCRMTRTAVLFVDKFRYEGLSALEKRFYDFEEELQDRFDKRLAVMGKRNHWAFEEMRRAAEGAQAGIGGRSSGRGRRATSHHIRPARGGTKSKPRGAACGKRWPKRPSAWSKRCRKWHRKISKSPSVAAQIDVHEAQQTAQQERRNVHKLRKAPNLNKSLLWRVA</sequence>
<evidence type="ECO:0000313" key="3">
    <source>
        <dbReference type="Proteomes" id="UP000235392"/>
    </source>
</evidence>
<reference evidence="2 3" key="1">
    <citation type="submission" date="2017-11" db="EMBL/GenBank/DDBJ databases">
        <title>De novo assembly and phasing of dikaryotic genomes from two isolates of Puccinia coronata f. sp. avenae, the causal agent of oat crown rust.</title>
        <authorList>
            <person name="Miller M.E."/>
            <person name="Zhang Y."/>
            <person name="Omidvar V."/>
            <person name="Sperschneider J."/>
            <person name="Schwessinger B."/>
            <person name="Raley C."/>
            <person name="Palmer J.M."/>
            <person name="Garnica D."/>
            <person name="Upadhyaya N."/>
            <person name="Rathjen J."/>
            <person name="Taylor J.M."/>
            <person name="Park R.F."/>
            <person name="Dodds P.N."/>
            <person name="Hirsch C.D."/>
            <person name="Kianian S.F."/>
            <person name="Figueroa M."/>
        </authorList>
    </citation>
    <scope>NUCLEOTIDE SEQUENCE [LARGE SCALE GENOMIC DNA]</scope>
    <source>
        <strain evidence="2">12SD80</strain>
    </source>
</reference>
<gene>
    <name evidence="2" type="ORF">PCASD_02494</name>
</gene>
<evidence type="ECO:0000256" key="1">
    <source>
        <dbReference type="SAM" id="MobiDB-lite"/>
    </source>
</evidence>
<protein>
    <submittedName>
        <fullName evidence="2">Uncharacterized protein</fullName>
    </submittedName>
</protein>
<feature type="compositionally biased region" description="Basic residues" evidence="1">
    <location>
        <begin position="144"/>
        <end position="165"/>
    </location>
</feature>
<accession>A0A2N5VM97</accession>
<evidence type="ECO:0000313" key="2">
    <source>
        <dbReference type="EMBL" id="PLW51124.1"/>
    </source>
</evidence>
<feature type="region of interest" description="Disordered" evidence="1">
    <location>
        <begin position="133"/>
        <end position="177"/>
    </location>
</feature>
<dbReference type="AlphaFoldDB" id="A0A2N5VM97"/>